<evidence type="ECO:0000256" key="1">
    <source>
        <dbReference type="SAM" id="SignalP"/>
    </source>
</evidence>
<gene>
    <name evidence="2" type="ORF">SAZU_1347</name>
</gene>
<dbReference type="AlphaFoldDB" id="A0A0K8PGS9"/>
<dbReference type="Proteomes" id="UP000053859">
    <property type="component" value="Unassembled WGS sequence"/>
</dbReference>
<dbReference type="RefSeq" id="WP_148640294.1">
    <property type="nucleotide sequence ID" value="NZ_DF968218.1"/>
</dbReference>
<name>A0A0K8PGS9_STRAJ</name>
<dbReference type="OrthoDB" id="4326165at2"/>
<protein>
    <recommendedName>
        <fullName evidence="4">Secreted protein</fullName>
    </recommendedName>
</protein>
<keyword evidence="1" id="KW-0732">Signal</keyword>
<evidence type="ECO:0000313" key="3">
    <source>
        <dbReference type="Proteomes" id="UP000053859"/>
    </source>
</evidence>
<feature type="signal peptide" evidence="1">
    <location>
        <begin position="1"/>
        <end position="21"/>
    </location>
</feature>
<dbReference type="EMBL" id="DF968218">
    <property type="protein sequence ID" value="GAP46609.1"/>
    <property type="molecule type" value="Genomic_DNA"/>
</dbReference>
<accession>A0A0K8PGS9</accession>
<sequence length="83" mass="8449">MRRFRKAVLMAAAIGSTGVTGAGTSQVGDAGEDPSGAGIGNTQLLKCEQTFNASLVVINAPITASGDNVVKFGNFCSYVGPRQ</sequence>
<evidence type="ECO:0008006" key="4">
    <source>
        <dbReference type="Google" id="ProtNLM"/>
    </source>
</evidence>
<dbReference type="PATRIC" id="fig|146537.3.peg.1419"/>
<feature type="chain" id="PRO_5039404775" description="Secreted protein" evidence="1">
    <location>
        <begin position="22"/>
        <end position="83"/>
    </location>
</feature>
<organism evidence="2 3">
    <name type="scientific">Streptomyces azureus</name>
    <dbReference type="NCBI Taxonomy" id="146537"/>
    <lineage>
        <taxon>Bacteria</taxon>
        <taxon>Bacillati</taxon>
        <taxon>Actinomycetota</taxon>
        <taxon>Actinomycetes</taxon>
        <taxon>Kitasatosporales</taxon>
        <taxon>Streptomycetaceae</taxon>
        <taxon>Streptomyces</taxon>
    </lineage>
</organism>
<proteinExistence type="predicted"/>
<reference evidence="2" key="1">
    <citation type="journal article" date="2015" name="Genome Announc.">
        <title>Draft Genome Sequence of Thiostrepton-Producing Streptomyces azureus ATCC 14921.</title>
        <authorList>
            <person name="Sakihara K."/>
            <person name="Maeda J."/>
            <person name="Tashiro K."/>
            <person name="Fujino Y."/>
            <person name="Kuhara S."/>
            <person name="Ohshima T."/>
            <person name="Ogata S."/>
            <person name="Doi K."/>
        </authorList>
    </citation>
    <scope>NUCLEOTIDE SEQUENCE [LARGE SCALE GENOMIC DNA]</scope>
    <source>
        <strain evidence="2">ATCC14921</strain>
    </source>
</reference>
<evidence type="ECO:0000313" key="2">
    <source>
        <dbReference type="EMBL" id="GAP46609.1"/>
    </source>
</evidence>
<keyword evidence="3" id="KW-1185">Reference proteome</keyword>